<proteinExistence type="predicted"/>
<reference evidence="3 4" key="1">
    <citation type="submission" date="2020-06" db="EMBL/GenBank/DDBJ databases">
        <title>Description of novel acetic acid bacteria.</title>
        <authorList>
            <person name="Sombolestani A."/>
        </authorList>
    </citation>
    <scope>NUCLEOTIDE SEQUENCE [LARGE SCALE GENOMIC DNA]</scope>
    <source>
        <strain evidence="3 4">LMG 26838</strain>
    </source>
</reference>
<dbReference type="EMBL" id="JABXXQ010000653">
    <property type="protein sequence ID" value="NVN32120.1"/>
    <property type="molecule type" value="Genomic_DNA"/>
</dbReference>
<evidence type="ECO:0000313" key="3">
    <source>
        <dbReference type="EMBL" id="NVN32120.1"/>
    </source>
</evidence>
<evidence type="ECO:0000313" key="4">
    <source>
        <dbReference type="Proteomes" id="UP000565205"/>
    </source>
</evidence>
<sequence>MILSRSPVALALVATGWVALAPVRCARAQQIDLSHGGQITVSSAGGMQLDQHAQTVTFFNQAQATRGNVTVTADLLRAYYRKKPEAAGPAGTHPTKEAATGAMMGALPATSAPGQPQAAV</sequence>
<feature type="chain" id="PRO_5032579565" evidence="2">
    <location>
        <begin position="22"/>
        <end position="120"/>
    </location>
</feature>
<evidence type="ECO:0000256" key="2">
    <source>
        <dbReference type="SAM" id="SignalP"/>
    </source>
</evidence>
<keyword evidence="2" id="KW-0732">Signal</keyword>
<organism evidence="3 4">
    <name type="scientific">Endobacter medicaginis</name>
    <dbReference type="NCBI Taxonomy" id="1181271"/>
    <lineage>
        <taxon>Bacteria</taxon>
        <taxon>Pseudomonadati</taxon>
        <taxon>Pseudomonadota</taxon>
        <taxon>Alphaproteobacteria</taxon>
        <taxon>Acetobacterales</taxon>
        <taxon>Acetobacteraceae</taxon>
        <taxon>Endobacter</taxon>
    </lineage>
</organism>
<name>A0A850NUV4_9PROT</name>
<feature type="region of interest" description="Disordered" evidence="1">
    <location>
        <begin position="83"/>
        <end position="120"/>
    </location>
</feature>
<feature type="signal peptide" evidence="2">
    <location>
        <begin position="1"/>
        <end position="21"/>
    </location>
</feature>
<dbReference type="Proteomes" id="UP000565205">
    <property type="component" value="Unassembled WGS sequence"/>
</dbReference>
<feature type="non-terminal residue" evidence="3">
    <location>
        <position position="120"/>
    </location>
</feature>
<accession>A0A850NUV4</accession>
<protein>
    <submittedName>
        <fullName evidence="3">Uncharacterized protein</fullName>
    </submittedName>
</protein>
<comment type="caution">
    <text evidence="3">The sequence shown here is derived from an EMBL/GenBank/DDBJ whole genome shotgun (WGS) entry which is preliminary data.</text>
</comment>
<dbReference type="AlphaFoldDB" id="A0A850NUV4"/>
<gene>
    <name evidence="3" type="ORF">HUK83_17490</name>
</gene>
<dbReference type="Gene3D" id="2.60.450.10">
    <property type="entry name" value="Lipopolysaccharide (LPS) transport protein A like domain"/>
    <property type="match status" value="1"/>
</dbReference>
<evidence type="ECO:0000256" key="1">
    <source>
        <dbReference type="SAM" id="MobiDB-lite"/>
    </source>
</evidence>